<evidence type="ECO:0000313" key="2">
    <source>
        <dbReference type="EMBL" id="MCQ4163812.1"/>
    </source>
</evidence>
<dbReference type="PANTHER" id="PTHR43265">
    <property type="entry name" value="ESTERASE ESTD"/>
    <property type="match status" value="1"/>
</dbReference>
<accession>A0ABT1QMZ7</accession>
<dbReference type="Pfam" id="PF02129">
    <property type="entry name" value="Peptidase_S15"/>
    <property type="match status" value="1"/>
</dbReference>
<comment type="caution">
    <text evidence="2">The sequence shown here is derived from an EMBL/GenBank/DDBJ whole genome shotgun (WGS) entry which is preliminary data.</text>
</comment>
<feature type="domain" description="Xaa-Pro dipeptidyl-peptidase-like" evidence="1">
    <location>
        <begin position="128"/>
        <end position="314"/>
    </location>
</feature>
<dbReference type="InterPro" id="IPR000383">
    <property type="entry name" value="Xaa-Pro-like_dom"/>
</dbReference>
<keyword evidence="3" id="KW-1185">Reference proteome</keyword>
<dbReference type="InterPro" id="IPR053145">
    <property type="entry name" value="AB_hydrolase_Est10"/>
</dbReference>
<dbReference type="Gene3D" id="3.40.50.1820">
    <property type="entry name" value="alpha/beta hydrolase"/>
    <property type="match status" value="1"/>
</dbReference>
<dbReference type="RefSeq" id="WP_255911419.1">
    <property type="nucleotide sequence ID" value="NZ_JANFQO010000003.1"/>
</dbReference>
<evidence type="ECO:0000259" key="1">
    <source>
        <dbReference type="Pfam" id="PF02129"/>
    </source>
</evidence>
<protein>
    <submittedName>
        <fullName evidence="2">Alpha/beta hydrolase</fullName>
    </submittedName>
</protein>
<gene>
    <name evidence="2" type="ORF">NM961_03720</name>
</gene>
<dbReference type="SUPFAM" id="SSF53474">
    <property type="entry name" value="alpha/beta-Hydrolases"/>
    <property type="match status" value="1"/>
</dbReference>
<dbReference type="Proteomes" id="UP001165498">
    <property type="component" value="Unassembled WGS sequence"/>
</dbReference>
<reference evidence="2" key="1">
    <citation type="submission" date="2022-07" db="EMBL/GenBank/DDBJ databases">
        <title>Tahibacter sp., a new gammaproteobacterium isolated from the silt sample collected at pig farm.</title>
        <authorList>
            <person name="Chen H."/>
        </authorList>
    </citation>
    <scope>NUCLEOTIDE SEQUENCE</scope>
    <source>
        <strain evidence="2">P2K</strain>
    </source>
</reference>
<evidence type="ECO:0000313" key="3">
    <source>
        <dbReference type="Proteomes" id="UP001165498"/>
    </source>
</evidence>
<name>A0ABT1QMZ7_9GAMM</name>
<dbReference type="GO" id="GO:0016787">
    <property type="term" value="F:hydrolase activity"/>
    <property type="evidence" value="ECO:0007669"/>
    <property type="project" value="UniProtKB-KW"/>
</dbReference>
<dbReference type="EMBL" id="JANFQO010000003">
    <property type="protein sequence ID" value="MCQ4163812.1"/>
    <property type="molecule type" value="Genomic_DNA"/>
</dbReference>
<dbReference type="InterPro" id="IPR029058">
    <property type="entry name" value="AB_hydrolase_fold"/>
</dbReference>
<proteinExistence type="predicted"/>
<organism evidence="2 3">
    <name type="scientific">Tahibacter harae</name>
    <dbReference type="NCBI Taxonomy" id="2963937"/>
    <lineage>
        <taxon>Bacteria</taxon>
        <taxon>Pseudomonadati</taxon>
        <taxon>Pseudomonadota</taxon>
        <taxon>Gammaproteobacteria</taxon>
        <taxon>Lysobacterales</taxon>
        <taxon>Rhodanobacteraceae</taxon>
        <taxon>Tahibacter</taxon>
    </lineage>
</organism>
<keyword evidence="2" id="KW-0378">Hydrolase</keyword>
<sequence length="453" mass="48931">MRWKRILGLGLLAAAAAGAVWYAQPQFPRPDPQLACLAGAYALEDGRVLTLTLLTSGNGLRWRLPDGRSSRISRGDDGSWSGKIGWTNNEDRSTSVQPAPCGDGTLQVDKLAGKRVELATQDTRFAGDGVELAGRLLLPPGSQPVPIAVLVHGSEDYSAITYGWQQYLFAANGIGAFVYDKRGTGASSGKYTQDFNLLAADAAAALKEARRLAGARAGRVGFMGGSQAGWIIPLAAGRSDAEFAAVAYGLAGSPLDEDRDQVLLELRRAGHGEDVLAKAREVTAATGAVVASGFKDGYEKLAEVAARYDKEPWWKDLRGEFTGSMIRWPGWVLRIAGPWHDVGTSWNHDPLPPLLALKPPLLWILAGADREAPPEQTRERLLDVARRSGRVTLLEFPDTDHGILEFEEDADGTRRMTRAADGYFRLLVDWIRNGHLDAGPYGRARLLAQPTAG</sequence>
<dbReference type="PANTHER" id="PTHR43265:SF1">
    <property type="entry name" value="ESTERASE ESTD"/>
    <property type="match status" value="1"/>
</dbReference>